<dbReference type="InterPro" id="IPR029058">
    <property type="entry name" value="AB_hydrolase_fold"/>
</dbReference>
<dbReference type="SUPFAM" id="SSF53474">
    <property type="entry name" value="alpha/beta-Hydrolases"/>
    <property type="match status" value="1"/>
</dbReference>
<dbReference type="InterPro" id="IPR050300">
    <property type="entry name" value="GDXG_lipolytic_enzyme"/>
</dbReference>
<evidence type="ECO:0000313" key="4">
    <source>
        <dbReference type="Proteomes" id="UP000616839"/>
    </source>
</evidence>
<proteinExistence type="predicted"/>
<keyword evidence="4" id="KW-1185">Reference proteome</keyword>
<dbReference type="EMBL" id="JACYXZ010000005">
    <property type="protein sequence ID" value="MBD8871069.1"/>
    <property type="molecule type" value="Genomic_DNA"/>
</dbReference>
<evidence type="ECO:0000259" key="2">
    <source>
        <dbReference type="Pfam" id="PF07859"/>
    </source>
</evidence>
<dbReference type="Gene3D" id="3.40.50.1820">
    <property type="entry name" value="alpha/beta hydrolase"/>
    <property type="match status" value="1"/>
</dbReference>
<keyword evidence="1 3" id="KW-0378">Hydrolase</keyword>
<dbReference type="Pfam" id="PF07859">
    <property type="entry name" value="Abhydrolase_3"/>
    <property type="match status" value="1"/>
</dbReference>
<accession>A0A927K6E7</accession>
<dbReference type="PANTHER" id="PTHR48081">
    <property type="entry name" value="AB HYDROLASE SUPERFAMILY PROTEIN C4A8.06C"/>
    <property type="match status" value="1"/>
</dbReference>
<dbReference type="PANTHER" id="PTHR48081:SF8">
    <property type="entry name" value="ALPHA_BETA HYDROLASE FOLD-3 DOMAIN-CONTAINING PROTEIN-RELATED"/>
    <property type="match status" value="1"/>
</dbReference>
<dbReference type="AlphaFoldDB" id="A0A927K6E7"/>
<dbReference type="InterPro" id="IPR013094">
    <property type="entry name" value="AB_hydrolase_3"/>
</dbReference>
<name>A0A927K6E7_9ACTN</name>
<dbReference type="GO" id="GO:0016787">
    <property type="term" value="F:hydrolase activity"/>
    <property type="evidence" value="ECO:0007669"/>
    <property type="project" value="UniProtKB-KW"/>
</dbReference>
<reference evidence="3" key="1">
    <citation type="submission" date="2020-09" db="EMBL/GenBank/DDBJ databases">
        <title>Nocardioides sp. strain MJB4 16S ribosomal RNA gene Genome sequencing and assembly.</title>
        <authorList>
            <person name="Kim I."/>
        </authorList>
    </citation>
    <scope>NUCLEOTIDE SEQUENCE</scope>
    <source>
        <strain evidence="3">MJB4</strain>
    </source>
</reference>
<dbReference type="Proteomes" id="UP000616839">
    <property type="component" value="Unassembled WGS sequence"/>
</dbReference>
<evidence type="ECO:0000256" key="1">
    <source>
        <dbReference type="ARBA" id="ARBA00022801"/>
    </source>
</evidence>
<gene>
    <name evidence="3" type="ORF">IE331_15695</name>
</gene>
<sequence length="306" mass="32350">MSDAATATDPTTGASWQTRVLCLFLRLAKRRRWTTAAAGERTLARAKGDPTPPRSLTRHREVTTRTVAGFAVHRVLPRSGVRERGAVVYLHGGAYVSEIVSQHWSLVADLADATGRPVHVPIYGLAPQHGALEARALASRVVAEAAAEGPVHLLGDSAGGGLALLAAQHLRDTDGPRPVGITVMAPWVDLTMANPGIDEIEPYDPWLARPGLRPVAAAWAGDVPLEDPRLSPIHGDLAGLPPITVHVGTRDITLADSRLLRDRVRAAGGTVHLDEVPGSPHVHPLLPTPEGRRARARLLAGVGGVA</sequence>
<evidence type="ECO:0000313" key="3">
    <source>
        <dbReference type="EMBL" id="MBD8871069.1"/>
    </source>
</evidence>
<protein>
    <submittedName>
        <fullName evidence="3">Alpha/beta hydrolase fold domain-containing protein</fullName>
    </submittedName>
</protein>
<comment type="caution">
    <text evidence="3">The sequence shown here is derived from an EMBL/GenBank/DDBJ whole genome shotgun (WGS) entry which is preliminary data.</text>
</comment>
<organism evidence="3 4">
    <name type="scientific">Nocardioides donggukensis</name>
    <dbReference type="NCBI Taxonomy" id="2774019"/>
    <lineage>
        <taxon>Bacteria</taxon>
        <taxon>Bacillati</taxon>
        <taxon>Actinomycetota</taxon>
        <taxon>Actinomycetes</taxon>
        <taxon>Propionibacteriales</taxon>
        <taxon>Nocardioidaceae</taxon>
        <taxon>Nocardioides</taxon>
    </lineage>
</organism>
<feature type="domain" description="Alpha/beta hydrolase fold-3" evidence="2">
    <location>
        <begin position="87"/>
        <end position="282"/>
    </location>
</feature>